<reference evidence="1 2" key="1">
    <citation type="submission" date="2019-06" db="EMBL/GenBank/DDBJ databases">
        <title>Whole genome shotgun sequence of Acinetobacter pittii NBRC 110514.</title>
        <authorList>
            <person name="Hosoyama A."/>
            <person name="Uohara A."/>
            <person name="Ohji S."/>
            <person name="Ichikawa N."/>
        </authorList>
    </citation>
    <scope>NUCLEOTIDE SEQUENCE [LARGE SCALE GENOMIC DNA]</scope>
    <source>
        <strain evidence="1 2">NBRC 110514</strain>
    </source>
</reference>
<evidence type="ECO:0000313" key="2">
    <source>
        <dbReference type="Proteomes" id="UP000317717"/>
    </source>
</evidence>
<proteinExistence type="predicted"/>
<organism evidence="1 2">
    <name type="scientific">Acinetobacter pittii</name>
    <name type="common">Acinetobacter genomosp. 3</name>
    <dbReference type="NCBI Taxonomy" id="48296"/>
    <lineage>
        <taxon>Bacteria</taxon>
        <taxon>Pseudomonadati</taxon>
        <taxon>Pseudomonadota</taxon>
        <taxon>Gammaproteobacteria</taxon>
        <taxon>Moraxellales</taxon>
        <taxon>Moraxellaceae</taxon>
        <taxon>Acinetobacter</taxon>
        <taxon>Acinetobacter calcoaceticus/baumannii complex</taxon>
    </lineage>
</organism>
<protein>
    <submittedName>
        <fullName evidence="1">Uncharacterized protein</fullName>
    </submittedName>
</protein>
<name>A0A4Y3J7I5_ACIPI</name>
<sequence>MPENLQNPINNKKPTFRRGFKYFGNPHLHVGPNIAKKYLSMGGTRLKKSIVTSELLYFKVSYANLFGD</sequence>
<gene>
    <name evidence="1" type="ORF">PA3_19310</name>
</gene>
<evidence type="ECO:0000313" key="1">
    <source>
        <dbReference type="EMBL" id="GEA67773.1"/>
    </source>
</evidence>
<comment type="caution">
    <text evidence="1">The sequence shown here is derived from an EMBL/GenBank/DDBJ whole genome shotgun (WGS) entry which is preliminary data.</text>
</comment>
<dbReference type="Proteomes" id="UP000317717">
    <property type="component" value="Unassembled WGS sequence"/>
</dbReference>
<accession>A0A4Y3J7I5</accession>
<dbReference type="AlphaFoldDB" id="A0A4Y3J7I5"/>
<dbReference type="EMBL" id="BJLJ01000008">
    <property type="protein sequence ID" value="GEA67773.1"/>
    <property type="molecule type" value="Genomic_DNA"/>
</dbReference>